<protein>
    <recommendedName>
        <fullName evidence="5">RxLR effector protein</fullName>
    </recommendedName>
</protein>
<sequence length="146" mass="15821">MRLLLWVFLATLVTLFGNVASASSAIANTDSTHHIKLVDNAVAEVHNNKRSLRSSNQIADDEERAYKIPASLDDLVAKAKTSLVNGKTKLYAYLSKYYARFSKWWNNRNTKPTASGLPQPQVPAGARPPANDGLPVPVPPPGLGNA</sequence>
<evidence type="ECO:0000313" key="7">
    <source>
        <dbReference type="EMBL" id="OWZ03250.1"/>
    </source>
</evidence>
<keyword evidence="8" id="KW-1185">Reference proteome</keyword>
<gene>
    <name evidence="7" type="ORF">PHMEG_00025056</name>
</gene>
<evidence type="ECO:0000256" key="5">
    <source>
        <dbReference type="RuleBase" id="RU367124"/>
    </source>
</evidence>
<evidence type="ECO:0000313" key="8">
    <source>
        <dbReference type="Proteomes" id="UP000198211"/>
    </source>
</evidence>
<feature type="chain" id="PRO_5028525263" description="RxLR effector protein" evidence="5">
    <location>
        <begin position="22"/>
        <end position="146"/>
    </location>
</feature>
<feature type="signal peptide" evidence="5">
    <location>
        <begin position="1"/>
        <end position="21"/>
    </location>
</feature>
<organism evidence="7 8">
    <name type="scientific">Phytophthora megakarya</name>
    <dbReference type="NCBI Taxonomy" id="4795"/>
    <lineage>
        <taxon>Eukaryota</taxon>
        <taxon>Sar</taxon>
        <taxon>Stramenopiles</taxon>
        <taxon>Oomycota</taxon>
        <taxon>Peronosporomycetes</taxon>
        <taxon>Peronosporales</taxon>
        <taxon>Peronosporaceae</taxon>
        <taxon>Phytophthora</taxon>
    </lineage>
</organism>
<evidence type="ECO:0000256" key="3">
    <source>
        <dbReference type="ARBA" id="ARBA00022525"/>
    </source>
</evidence>
<dbReference type="Proteomes" id="UP000198211">
    <property type="component" value="Unassembled WGS sequence"/>
</dbReference>
<dbReference type="GO" id="GO:0005576">
    <property type="term" value="C:extracellular region"/>
    <property type="evidence" value="ECO:0007669"/>
    <property type="project" value="UniProtKB-SubCell"/>
</dbReference>
<dbReference type="EMBL" id="NBNE01005632">
    <property type="protein sequence ID" value="OWZ03250.1"/>
    <property type="molecule type" value="Genomic_DNA"/>
</dbReference>
<feature type="region of interest" description="Disordered" evidence="6">
    <location>
        <begin position="109"/>
        <end position="146"/>
    </location>
</feature>
<name>A0A225VFH7_9STRA</name>
<reference evidence="8" key="1">
    <citation type="submission" date="2017-03" db="EMBL/GenBank/DDBJ databases">
        <title>Phytopthora megakarya and P. palmivora, two closely related causual agents of cacao black pod achieved similar genome size and gene model numbers by different mechanisms.</title>
        <authorList>
            <person name="Ali S."/>
            <person name="Shao J."/>
            <person name="Larry D.J."/>
            <person name="Kronmiller B."/>
            <person name="Shen D."/>
            <person name="Strem M.D."/>
            <person name="Melnick R.L."/>
            <person name="Guiltinan M.J."/>
            <person name="Tyler B.M."/>
            <person name="Meinhardt L.W."/>
            <person name="Bailey B.A."/>
        </authorList>
    </citation>
    <scope>NUCLEOTIDE SEQUENCE [LARGE SCALE GENOMIC DNA]</scope>
    <source>
        <strain evidence="8">zdho120</strain>
    </source>
</reference>
<comment type="domain">
    <text evidence="5">The RxLR-dEER motif acts to carry the protein into the host cell cytoplasm through binding to cell surface phosphatidylinositol-3-phosphate.</text>
</comment>
<evidence type="ECO:0000256" key="4">
    <source>
        <dbReference type="ARBA" id="ARBA00022729"/>
    </source>
</evidence>
<keyword evidence="3 5" id="KW-0964">Secreted</keyword>
<keyword evidence="4 5" id="KW-0732">Signal</keyword>
<dbReference type="InterPro" id="IPR031825">
    <property type="entry name" value="RXLR"/>
</dbReference>
<accession>A0A225VFH7</accession>
<comment type="caution">
    <text evidence="7">The sequence shown here is derived from an EMBL/GenBank/DDBJ whole genome shotgun (WGS) entry which is preliminary data.</text>
</comment>
<feature type="compositionally biased region" description="Polar residues" evidence="6">
    <location>
        <begin position="109"/>
        <end position="118"/>
    </location>
</feature>
<proteinExistence type="inferred from homology"/>
<dbReference type="AlphaFoldDB" id="A0A225VFH7"/>
<comment type="function">
    <text evidence="5">Effector that suppresses plant defense responses during pathogen infection.</text>
</comment>
<evidence type="ECO:0000256" key="1">
    <source>
        <dbReference type="ARBA" id="ARBA00004613"/>
    </source>
</evidence>
<feature type="compositionally biased region" description="Pro residues" evidence="6">
    <location>
        <begin position="136"/>
        <end position="146"/>
    </location>
</feature>
<evidence type="ECO:0000256" key="2">
    <source>
        <dbReference type="ARBA" id="ARBA00010400"/>
    </source>
</evidence>
<comment type="subcellular location">
    <subcellularLocation>
        <location evidence="1 5">Secreted</location>
    </subcellularLocation>
</comment>
<dbReference type="Pfam" id="PF16810">
    <property type="entry name" value="RXLR"/>
    <property type="match status" value="1"/>
</dbReference>
<comment type="similarity">
    <text evidence="2 5">Belongs to the RxLR effector family.</text>
</comment>
<evidence type="ECO:0000256" key="6">
    <source>
        <dbReference type="SAM" id="MobiDB-lite"/>
    </source>
</evidence>